<dbReference type="SMART" id="SM00382">
    <property type="entry name" value="AAA"/>
    <property type="match status" value="2"/>
</dbReference>
<dbReference type="SUPFAM" id="SSF90123">
    <property type="entry name" value="ABC transporter transmembrane region"/>
    <property type="match status" value="2"/>
</dbReference>
<feature type="transmembrane region" description="Helical" evidence="11">
    <location>
        <begin position="207"/>
        <end position="231"/>
    </location>
</feature>
<dbReference type="PROSITE" id="PS00211">
    <property type="entry name" value="ABC_TRANSPORTER_1"/>
    <property type="match status" value="2"/>
</dbReference>
<dbReference type="EMBL" id="CM026424">
    <property type="protein sequence ID" value="KAG0581516.1"/>
    <property type="molecule type" value="Genomic_DNA"/>
</dbReference>
<keyword evidence="15" id="KW-1185">Reference proteome</keyword>
<dbReference type="Pfam" id="PF00664">
    <property type="entry name" value="ABC_membrane"/>
    <property type="match status" value="2"/>
</dbReference>
<keyword evidence="6" id="KW-0547">Nucleotide-binding</keyword>
<dbReference type="PROSITE" id="PS50893">
    <property type="entry name" value="ABC_TRANSPORTER_2"/>
    <property type="match status" value="2"/>
</dbReference>
<feature type="transmembrane region" description="Helical" evidence="11">
    <location>
        <begin position="807"/>
        <end position="830"/>
    </location>
</feature>
<comment type="subcellular location">
    <subcellularLocation>
        <location evidence="1">Membrane</location>
        <topology evidence="1">Multi-pass membrane protein</topology>
    </subcellularLocation>
</comment>
<dbReference type="Gene3D" id="3.40.50.300">
    <property type="entry name" value="P-loop containing nucleotide triphosphate hydrolases"/>
    <property type="match status" value="2"/>
</dbReference>
<feature type="domain" description="ABC transporter" evidence="12">
    <location>
        <begin position="1130"/>
        <end position="1366"/>
    </location>
</feature>
<feature type="region of interest" description="Disordered" evidence="10">
    <location>
        <begin position="1"/>
        <end position="137"/>
    </location>
</feature>
<dbReference type="CDD" id="cd18578">
    <property type="entry name" value="ABC_6TM_Pgp_ABCB1_D2_like"/>
    <property type="match status" value="1"/>
</dbReference>
<dbReference type="GO" id="GO:0005524">
    <property type="term" value="F:ATP binding"/>
    <property type="evidence" value="ECO:0007669"/>
    <property type="project" value="UniProtKB-KW"/>
</dbReference>
<evidence type="ECO:0000256" key="2">
    <source>
        <dbReference type="ARBA" id="ARBA00007577"/>
    </source>
</evidence>
<evidence type="ECO:0000259" key="13">
    <source>
        <dbReference type="PROSITE" id="PS50929"/>
    </source>
</evidence>
<dbReference type="PANTHER" id="PTHR43394">
    <property type="entry name" value="ATP-DEPENDENT PERMEASE MDL1, MITOCHONDRIAL"/>
    <property type="match status" value="1"/>
</dbReference>
<evidence type="ECO:0000256" key="10">
    <source>
        <dbReference type="SAM" id="MobiDB-lite"/>
    </source>
</evidence>
<evidence type="ECO:0000256" key="9">
    <source>
        <dbReference type="ARBA" id="ARBA00023136"/>
    </source>
</evidence>
<keyword evidence="3" id="KW-0813">Transport</keyword>
<dbReference type="InterPro" id="IPR027417">
    <property type="entry name" value="P-loop_NTPase"/>
</dbReference>
<feature type="domain" description="ABC transporter" evidence="12">
    <location>
        <begin position="486"/>
        <end position="722"/>
    </location>
</feature>
<feature type="transmembrane region" description="Helical" evidence="11">
    <location>
        <begin position="392"/>
        <end position="412"/>
    </location>
</feature>
<dbReference type="Gene3D" id="1.20.1560.10">
    <property type="entry name" value="ABC transporter type 1, transmembrane domain"/>
    <property type="match status" value="3"/>
</dbReference>
<sequence length="1373" mass="149906">MDNRGARTGAMPRVYTGKSNSEEQPTRISGGRSGSNFSGHINSDVELPEDATPNARVRNSTSGAHSDGEINGAGSVLGSAGRQPESGLQEHVVKGSVDNGYHGSKADKLPSASTPSSFEKQNGSGNPSSAKAACENNKNSPMKQAVPYFKLFKYADRVDILLMTLGTGMAVLDGFTWPIIAYIQSILLNKFASTASPKQAYDDICRFTLYLVYSSIFSMVVSYFEVWCWMYTGERQAGRIRAKYVHAILRQDVGFFDTQGGNIAAIVASVSADTLLLQDAISEKVGNTVQNLALLVGGVVVGLLLCWRVTLAILPSLPFLLLPGLMYGRALLGLAVRIQVSYGSAGTIAQQAISSIRTVYSFVGEQRILETYSNSLESSVSLGKKQGLAKGLAIGLTAQTFLVWAFVCWWGTYQVVHGYSNGGSVVFGAFIVLYAGLGLGSITPNIKCFLEGRVAAYRIFQMIDRVPPIDVENVDGRTLEKVQGNIELCNVDFAYPSRMEAPIFKNFSINIPAGKTVALVGSSGSGKSTVIALIERFYDPVAGRILIDGFDIKDLQLKWLRRQIGLVSQEPALFATTVFENIRYGKESATMEEIIEAAKSANAHNFISKLPNGYHTQVGERGVQMSGGQKQRIAIARTIIKSPSILLLDEATSALDTESEMVVQQALERAAMNRTTVIVAHRLSTIRNADLIAVLQHGKIVETGSHEDLLRKGETGAYYSLINLQNFRKEKSSTLSESKPQGSVDNGETPVVDPVFSEVKVLSSKDDSEGYFGEYADTKRDVSPDKIVNPSFSRILMLNKPEWKQGLLGLLGGVGFGFTNPFYAFIIASLVVDYYRDLTHEQLWHNIRKYVGALVGLAVFFIGTNLLQHYNFASAGEYLTKRVREQMLESILKFEVGWFDKDENSSGSVCSRLASDANMVRSLIGDRISLLTGSLSMVFISWVLCFIISWRFGVLIIFLHPLVIFCYYIKKALLMRFAKETAIAQAEASQVASEGVAQHRTITAFSAQEKVQVLFESKLEGPRRQMLHRSQVAGVTLGVANFVSFASMALVYWYGGLLNYRGQGTFGDFFKVFLIFVNTSRTIGEAGAMTPDFAKASIAINSVFQILDRKTKIDSDVRGAEEVDTVKGDIEFMDVYFAYPSRPDVMVFRGFNLQIHAGQTVAMVGQSGSGKSTIVGLIERFYDPRKGTIYIDGKDLSKVNLKSVRRHISLVNQEPTLFAMSIRDNIAYGKEGATDAEIIEAATAANAHNFISSLPDGYSTFAGERGLQLSGGQKQRIAIARAILKNPRILLLDEATSALDAESERIVQDALDSVTVGRTTIVVAHRLSTIRQADSIAVLQDGVILEQGNHNDLVSRGPSGAYYSLVYSQGGLH</sequence>
<keyword evidence="4 11" id="KW-0812">Transmembrane</keyword>
<evidence type="ECO:0000256" key="8">
    <source>
        <dbReference type="ARBA" id="ARBA00022989"/>
    </source>
</evidence>
<feature type="transmembrane region" description="Helical" evidence="11">
    <location>
        <begin position="292"/>
        <end position="311"/>
    </location>
</feature>
<dbReference type="InterPro" id="IPR003593">
    <property type="entry name" value="AAA+_ATPase"/>
</dbReference>
<name>A0A8T0IF61_CERPU</name>
<feature type="domain" description="ABC transmembrane type-1" evidence="13">
    <location>
        <begin position="807"/>
        <end position="1095"/>
    </location>
</feature>
<evidence type="ECO:0000256" key="6">
    <source>
        <dbReference type="ARBA" id="ARBA00022741"/>
    </source>
</evidence>
<keyword evidence="7" id="KW-0067">ATP-binding</keyword>
<dbReference type="GO" id="GO:0016887">
    <property type="term" value="F:ATP hydrolysis activity"/>
    <property type="evidence" value="ECO:0007669"/>
    <property type="project" value="InterPro"/>
</dbReference>
<dbReference type="FunFam" id="3.40.50.300:FF:000205">
    <property type="entry name" value="ABC transporter B family member 4"/>
    <property type="match status" value="1"/>
</dbReference>
<evidence type="ECO:0000256" key="5">
    <source>
        <dbReference type="ARBA" id="ARBA00022737"/>
    </source>
</evidence>
<evidence type="ECO:0000256" key="3">
    <source>
        <dbReference type="ARBA" id="ARBA00022448"/>
    </source>
</evidence>
<dbReference type="Proteomes" id="UP000822688">
    <property type="component" value="Chromosome 4"/>
</dbReference>
<dbReference type="FunFam" id="3.40.50.300:FF:000251">
    <property type="entry name" value="ABC transporter B family member 19"/>
    <property type="match status" value="1"/>
</dbReference>
<reference evidence="14" key="1">
    <citation type="submission" date="2020-06" db="EMBL/GenBank/DDBJ databases">
        <title>WGS assembly of Ceratodon purpureus strain R40.</title>
        <authorList>
            <person name="Carey S.B."/>
            <person name="Jenkins J."/>
            <person name="Shu S."/>
            <person name="Lovell J.T."/>
            <person name="Sreedasyam A."/>
            <person name="Maumus F."/>
            <person name="Tiley G.P."/>
            <person name="Fernandez-Pozo N."/>
            <person name="Barry K."/>
            <person name="Chen C."/>
            <person name="Wang M."/>
            <person name="Lipzen A."/>
            <person name="Daum C."/>
            <person name="Saski C.A."/>
            <person name="Payton A.C."/>
            <person name="Mcbreen J.C."/>
            <person name="Conrad R.E."/>
            <person name="Kollar L.M."/>
            <person name="Olsson S."/>
            <person name="Huttunen S."/>
            <person name="Landis J.B."/>
            <person name="Wickett N.J."/>
            <person name="Johnson M.G."/>
            <person name="Rensing S.A."/>
            <person name="Grimwood J."/>
            <person name="Schmutz J."/>
            <person name="Mcdaniel S.F."/>
        </authorList>
    </citation>
    <scope>NUCLEOTIDE SEQUENCE</scope>
    <source>
        <strain evidence="14">R40</strain>
    </source>
</reference>
<dbReference type="InterPro" id="IPR017871">
    <property type="entry name" value="ABC_transporter-like_CS"/>
</dbReference>
<evidence type="ECO:0000313" key="14">
    <source>
        <dbReference type="EMBL" id="KAG0581516.1"/>
    </source>
</evidence>
<evidence type="ECO:0000259" key="12">
    <source>
        <dbReference type="PROSITE" id="PS50893"/>
    </source>
</evidence>
<feature type="transmembrane region" description="Helical" evidence="11">
    <location>
        <begin position="424"/>
        <end position="443"/>
    </location>
</feature>
<evidence type="ECO:0000256" key="7">
    <source>
        <dbReference type="ARBA" id="ARBA00022840"/>
    </source>
</evidence>
<comment type="caution">
    <text evidence="14">The sequence shown here is derived from an EMBL/GenBank/DDBJ whole genome shotgun (WGS) entry which is preliminary data.</text>
</comment>
<dbReference type="GO" id="GO:0005743">
    <property type="term" value="C:mitochondrial inner membrane"/>
    <property type="evidence" value="ECO:0007669"/>
    <property type="project" value="TreeGrafter"/>
</dbReference>
<feature type="transmembrane region" description="Helical" evidence="11">
    <location>
        <begin position="160"/>
        <end position="187"/>
    </location>
</feature>
<dbReference type="InterPro" id="IPR003439">
    <property type="entry name" value="ABC_transporter-like_ATP-bd"/>
</dbReference>
<dbReference type="SUPFAM" id="SSF52540">
    <property type="entry name" value="P-loop containing nucleoside triphosphate hydrolases"/>
    <property type="match status" value="2"/>
</dbReference>
<feature type="transmembrane region" description="Helical" evidence="11">
    <location>
        <begin position="850"/>
        <end position="867"/>
    </location>
</feature>
<dbReference type="GO" id="GO:0090374">
    <property type="term" value="P:oligopeptide export from mitochondrion"/>
    <property type="evidence" value="ECO:0007669"/>
    <property type="project" value="TreeGrafter"/>
</dbReference>
<feature type="compositionally biased region" description="Polar residues" evidence="10">
    <location>
        <begin position="111"/>
        <end position="129"/>
    </location>
</feature>
<evidence type="ECO:0000256" key="11">
    <source>
        <dbReference type="SAM" id="Phobius"/>
    </source>
</evidence>
<dbReference type="CDD" id="cd18577">
    <property type="entry name" value="ABC_6TM_Pgp_ABCB1_D1_like"/>
    <property type="match status" value="1"/>
</dbReference>
<protein>
    <submittedName>
        <fullName evidence="14">Uncharacterized protein</fullName>
    </submittedName>
</protein>
<dbReference type="PROSITE" id="PS50929">
    <property type="entry name" value="ABC_TM1F"/>
    <property type="match status" value="2"/>
</dbReference>
<dbReference type="InterPro" id="IPR036640">
    <property type="entry name" value="ABC1_TM_sf"/>
</dbReference>
<evidence type="ECO:0000256" key="4">
    <source>
        <dbReference type="ARBA" id="ARBA00022692"/>
    </source>
</evidence>
<feature type="domain" description="ABC transmembrane type-1" evidence="13">
    <location>
        <begin position="165"/>
        <end position="446"/>
    </location>
</feature>
<accession>A0A8T0IF61</accession>
<organism evidence="14 15">
    <name type="scientific">Ceratodon purpureus</name>
    <name type="common">Fire moss</name>
    <name type="synonym">Dicranum purpureum</name>
    <dbReference type="NCBI Taxonomy" id="3225"/>
    <lineage>
        <taxon>Eukaryota</taxon>
        <taxon>Viridiplantae</taxon>
        <taxon>Streptophyta</taxon>
        <taxon>Embryophyta</taxon>
        <taxon>Bryophyta</taxon>
        <taxon>Bryophytina</taxon>
        <taxon>Bryopsida</taxon>
        <taxon>Dicranidae</taxon>
        <taxon>Pseudoditrichales</taxon>
        <taxon>Ditrichaceae</taxon>
        <taxon>Ceratodon</taxon>
    </lineage>
</organism>
<feature type="transmembrane region" description="Helical" evidence="11">
    <location>
        <begin position="950"/>
        <end position="969"/>
    </location>
</feature>
<evidence type="ECO:0000256" key="1">
    <source>
        <dbReference type="ARBA" id="ARBA00004141"/>
    </source>
</evidence>
<keyword evidence="5" id="KW-0677">Repeat</keyword>
<keyword evidence="8 11" id="KW-1133">Transmembrane helix</keyword>
<evidence type="ECO:0000313" key="15">
    <source>
        <dbReference type="Proteomes" id="UP000822688"/>
    </source>
</evidence>
<gene>
    <name evidence="14" type="ORF">KC19_4G257500</name>
</gene>
<dbReference type="GO" id="GO:0015421">
    <property type="term" value="F:ABC-type oligopeptide transporter activity"/>
    <property type="evidence" value="ECO:0007669"/>
    <property type="project" value="TreeGrafter"/>
</dbReference>
<dbReference type="InterPro" id="IPR039421">
    <property type="entry name" value="Type_1_exporter"/>
</dbReference>
<dbReference type="InterPro" id="IPR011527">
    <property type="entry name" value="ABC1_TM_dom"/>
</dbReference>
<comment type="similarity">
    <text evidence="2">Belongs to the ABC transporter superfamily. ABCB family. Multidrug resistance exporter (TC 3.A.1.201) subfamily.</text>
</comment>
<keyword evidence="9 11" id="KW-0472">Membrane</keyword>
<dbReference type="Pfam" id="PF00005">
    <property type="entry name" value="ABC_tran"/>
    <property type="match status" value="2"/>
</dbReference>
<dbReference type="PANTHER" id="PTHR43394:SF11">
    <property type="entry name" value="ATP-BINDING CASSETTE TRANSPORTER"/>
    <property type="match status" value="1"/>
</dbReference>
<feature type="transmembrane region" description="Helical" evidence="11">
    <location>
        <begin position="1032"/>
        <end position="1055"/>
    </location>
</feature>
<dbReference type="CDD" id="cd03249">
    <property type="entry name" value="ABC_MTABC3_MDL1_MDL2"/>
    <property type="match status" value="2"/>
</dbReference>
<proteinExistence type="inferred from homology"/>